<evidence type="ECO:0000313" key="2">
    <source>
        <dbReference type="Proteomes" id="UP000701801"/>
    </source>
</evidence>
<dbReference type="OrthoDB" id="10567038at2759"/>
<organism evidence="1 2">
    <name type="scientific">Hymenoscyphus albidus</name>
    <dbReference type="NCBI Taxonomy" id="595503"/>
    <lineage>
        <taxon>Eukaryota</taxon>
        <taxon>Fungi</taxon>
        <taxon>Dikarya</taxon>
        <taxon>Ascomycota</taxon>
        <taxon>Pezizomycotina</taxon>
        <taxon>Leotiomycetes</taxon>
        <taxon>Helotiales</taxon>
        <taxon>Helotiaceae</taxon>
        <taxon>Hymenoscyphus</taxon>
    </lineage>
</organism>
<reference evidence="1" key="1">
    <citation type="submission" date="2021-07" db="EMBL/GenBank/DDBJ databases">
        <authorList>
            <person name="Durling M."/>
        </authorList>
    </citation>
    <scope>NUCLEOTIDE SEQUENCE</scope>
</reference>
<gene>
    <name evidence="1" type="ORF">HYALB_00005066</name>
</gene>
<accession>A0A9N9LTS9</accession>
<dbReference type="EMBL" id="CAJVRM010000262">
    <property type="protein sequence ID" value="CAG8978491.1"/>
    <property type="molecule type" value="Genomic_DNA"/>
</dbReference>
<sequence length="195" mass="20584">MFSLTAVVVGNKGVLLAVLLAVLLPVLLLVLLSVLGGPPGKNGSAPPPDVPDDLDDELEVEFPRGRDDGLPDAAELEEVLLKVGRLVGRDPDAGTVEFPRVRDADLVGTLEVFKEPVPKGTGIFSGPFVLVDLVPDDADVELDRRLLDDTPLDLDIVGLPVLVLKVGFLEETVEFLLGEKVPGLAGVELVLDCVG</sequence>
<proteinExistence type="predicted"/>
<comment type="caution">
    <text evidence="1">The sequence shown here is derived from an EMBL/GenBank/DDBJ whole genome shotgun (WGS) entry which is preliminary data.</text>
</comment>
<dbReference type="AlphaFoldDB" id="A0A9N9LTS9"/>
<keyword evidence="2" id="KW-1185">Reference proteome</keyword>
<dbReference type="Proteomes" id="UP000701801">
    <property type="component" value="Unassembled WGS sequence"/>
</dbReference>
<evidence type="ECO:0000313" key="1">
    <source>
        <dbReference type="EMBL" id="CAG8978491.1"/>
    </source>
</evidence>
<protein>
    <submittedName>
        <fullName evidence="1">Uncharacterized protein</fullName>
    </submittedName>
</protein>
<name>A0A9N9LTS9_9HELO</name>